<protein>
    <submittedName>
        <fullName evidence="3">Nucleotide-binding universal stress protein, UspA family</fullName>
    </submittedName>
</protein>
<evidence type="ECO:0000313" key="4">
    <source>
        <dbReference type="Proteomes" id="UP000199546"/>
    </source>
</evidence>
<dbReference type="Proteomes" id="UP000199546">
    <property type="component" value="Unassembled WGS sequence"/>
</dbReference>
<dbReference type="InterPro" id="IPR014729">
    <property type="entry name" value="Rossmann-like_a/b/a_fold"/>
</dbReference>
<dbReference type="OrthoDB" id="5121879at2"/>
<reference evidence="4" key="1">
    <citation type="submission" date="2016-10" db="EMBL/GenBank/DDBJ databases">
        <authorList>
            <person name="Varghese N."/>
            <person name="Submissions S."/>
        </authorList>
    </citation>
    <scope>NUCLEOTIDE SEQUENCE [LARGE SCALE GENOMIC DNA]</scope>
    <source>
        <strain evidence="4">DSM 46136</strain>
    </source>
</reference>
<dbReference type="PANTHER" id="PTHR46268">
    <property type="entry name" value="STRESS RESPONSE PROTEIN NHAX"/>
    <property type="match status" value="1"/>
</dbReference>
<dbReference type="CDD" id="cd00293">
    <property type="entry name" value="USP-like"/>
    <property type="match status" value="1"/>
</dbReference>
<gene>
    <name evidence="3" type="ORF">SAMN05660657_03598</name>
</gene>
<name>A0A1I7BI63_9ACTN</name>
<evidence type="ECO:0000259" key="2">
    <source>
        <dbReference type="Pfam" id="PF00582"/>
    </source>
</evidence>
<dbReference type="AlphaFoldDB" id="A0A1I7BI63"/>
<evidence type="ECO:0000256" key="1">
    <source>
        <dbReference type="ARBA" id="ARBA00008791"/>
    </source>
</evidence>
<dbReference type="Gene3D" id="3.40.50.620">
    <property type="entry name" value="HUPs"/>
    <property type="match status" value="1"/>
</dbReference>
<dbReference type="RefSeq" id="WP_093581391.1">
    <property type="nucleotide sequence ID" value="NZ_FPBA01000014.1"/>
</dbReference>
<dbReference type="SUPFAM" id="SSF52402">
    <property type="entry name" value="Adenine nucleotide alpha hydrolases-like"/>
    <property type="match status" value="1"/>
</dbReference>
<keyword evidence="4" id="KW-1185">Reference proteome</keyword>
<dbReference type="InterPro" id="IPR006016">
    <property type="entry name" value="UspA"/>
</dbReference>
<dbReference type="Pfam" id="PF00582">
    <property type="entry name" value="Usp"/>
    <property type="match status" value="1"/>
</dbReference>
<evidence type="ECO:0000313" key="3">
    <source>
        <dbReference type="EMBL" id="SFT86870.1"/>
    </source>
</evidence>
<comment type="similarity">
    <text evidence="1">Belongs to the universal stress protein A family.</text>
</comment>
<feature type="domain" description="UspA" evidence="2">
    <location>
        <begin position="2"/>
        <end position="144"/>
    </location>
</feature>
<dbReference type="STRING" id="1296565.SAMN05660657_03598"/>
<proteinExistence type="inferred from homology"/>
<accession>A0A1I7BI63</accession>
<sequence>MHVIVATDGSQASLAGAKQFQWIADSREITDVTVVAVVSPYAAVPFANELTERRNVEPTDFSFQAEAAAAVDLVAGVFDGWGPTIHKQVRSGSPASEIIRAAEEVGAGLISLASGSRGLTATILLGTTASRVQHSAPCPVLVCRPSRTGDASAAPVG</sequence>
<dbReference type="EMBL" id="FPBA01000014">
    <property type="protein sequence ID" value="SFT86870.1"/>
    <property type="molecule type" value="Genomic_DNA"/>
</dbReference>
<dbReference type="PANTHER" id="PTHR46268:SF6">
    <property type="entry name" value="UNIVERSAL STRESS PROTEIN UP12"/>
    <property type="match status" value="1"/>
</dbReference>
<organism evidence="3 4">
    <name type="scientific">Geodermatophilus amargosae</name>
    <dbReference type="NCBI Taxonomy" id="1296565"/>
    <lineage>
        <taxon>Bacteria</taxon>
        <taxon>Bacillati</taxon>
        <taxon>Actinomycetota</taxon>
        <taxon>Actinomycetes</taxon>
        <taxon>Geodermatophilales</taxon>
        <taxon>Geodermatophilaceae</taxon>
        <taxon>Geodermatophilus</taxon>
    </lineage>
</organism>